<organism evidence="1 2">
    <name type="scientific">Candidatus Scatomorpha merdipullorum</name>
    <dbReference type="NCBI Taxonomy" id="2840927"/>
    <lineage>
        <taxon>Bacteria</taxon>
        <taxon>Bacillati</taxon>
        <taxon>Bacillota</taxon>
        <taxon>Clostridia</taxon>
        <taxon>Eubacteriales</taxon>
        <taxon>Candidatus Scatomorpha</taxon>
    </lineage>
</organism>
<accession>A0A9D1JUG0</accession>
<evidence type="ECO:0000313" key="2">
    <source>
        <dbReference type="Proteomes" id="UP000824001"/>
    </source>
</evidence>
<proteinExistence type="predicted"/>
<dbReference type="Proteomes" id="UP000824001">
    <property type="component" value="Unassembled WGS sequence"/>
</dbReference>
<protein>
    <submittedName>
        <fullName evidence="1">Uncharacterized protein</fullName>
    </submittedName>
</protein>
<comment type="caution">
    <text evidence="1">The sequence shown here is derived from an EMBL/GenBank/DDBJ whole genome shotgun (WGS) entry which is preliminary data.</text>
</comment>
<sequence length="317" mass="35731">MAKRRRRANGGGPAERREERALRLIFGKIVRELEAFDLNALLPERVPLVDIRPDGVCFIVREPAPGGRSELLIFDNPYECSRYLRPCSSRHEADRMYIERSCFRVIPGPRFTGPNPEDPAGRGAEDAPLKAITLCCLPGRPPRPPGRRELESICAALSELIMMLKAIASQPPNRFFENGATLVRSYDPSVGLWHNMTTDLFGQMDLRAPREVNEGSTLWMELKGLRPGDMKGLELDYGWLAREDEEGFDCAVTAVDRNDPYRSRNDLYDADDAVSGIIQTFLNAAREFGLPKKLYVCRDETEDIFSDIARITGVELK</sequence>
<feature type="non-terminal residue" evidence="1">
    <location>
        <position position="317"/>
    </location>
</feature>
<gene>
    <name evidence="1" type="ORF">IAC18_00905</name>
</gene>
<reference evidence="1" key="2">
    <citation type="journal article" date="2021" name="PeerJ">
        <title>Extensive microbial diversity within the chicken gut microbiome revealed by metagenomics and culture.</title>
        <authorList>
            <person name="Gilroy R."/>
            <person name="Ravi A."/>
            <person name="Getino M."/>
            <person name="Pursley I."/>
            <person name="Horton D.L."/>
            <person name="Alikhan N.F."/>
            <person name="Baker D."/>
            <person name="Gharbi K."/>
            <person name="Hall N."/>
            <person name="Watson M."/>
            <person name="Adriaenssens E.M."/>
            <person name="Foster-Nyarko E."/>
            <person name="Jarju S."/>
            <person name="Secka A."/>
            <person name="Antonio M."/>
            <person name="Oren A."/>
            <person name="Chaudhuri R.R."/>
            <person name="La Ragione R."/>
            <person name="Hildebrand F."/>
            <person name="Pallen M.J."/>
        </authorList>
    </citation>
    <scope>NUCLEOTIDE SEQUENCE</scope>
    <source>
        <strain evidence="1">ChiHjej10B9-9673</strain>
    </source>
</reference>
<dbReference type="AlphaFoldDB" id="A0A9D1JUG0"/>
<dbReference type="EMBL" id="DVJK01000028">
    <property type="protein sequence ID" value="HIS66097.1"/>
    <property type="molecule type" value="Genomic_DNA"/>
</dbReference>
<evidence type="ECO:0000313" key="1">
    <source>
        <dbReference type="EMBL" id="HIS66097.1"/>
    </source>
</evidence>
<reference evidence="1" key="1">
    <citation type="submission" date="2020-10" db="EMBL/GenBank/DDBJ databases">
        <authorList>
            <person name="Gilroy R."/>
        </authorList>
    </citation>
    <scope>NUCLEOTIDE SEQUENCE</scope>
    <source>
        <strain evidence="1">ChiHjej10B9-9673</strain>
    </source>
</reference>
<name>A0A9D1JUG0_9FIRM</name>